<proteinExistence type="predicted"/>
<reference evidence="2" key="1">
    <citation type="submission" date="2014-10" db="EMBL/GenBank/DDBJ databases">
        <title>The plastid genome of Lepidodinium chlorophorum.</title>
        <authorList>
            <person name="Kamikawa R."/>
            <person name="Tanifuji G."/>
            <person name="Kawachi M."/>
            <person name="Miyashita M."/>
            <person name="Hashimoto T."/>
            <person name="Inagaki Y."/>
        </authorList>
    </citation>
    <scope>NUCLEOTIDE SEQUENCE</scope>
</reference>
<keyword evidence="1" id="KW-1133">Transmembrane helix</keyword>
<organism evidence="2">
    <name type="scientific">Lepidodinium chlorophorum</name>
    <name type="common">Dinoflagellate</name>
    <name type="synonym">Gymnodinium chlorophorum</name>
    <dbReference type="NCBI Taxonomy" id="107758"/>
    <lineage>
        <taxon>Eukaryota</taxon>
        <taxon>Sar</taxon>
        <taxon>Alveolata</taxon>
        <taxon>Dinophyceae</taxon>
        <taxon>Gymnodiniales</taxon>
        <taxon>Gymnodiniaceae</taxon>
        <taxon>Lepidodinium</taxon>
    </lineage>
</organism>
<dbReference type="AlphaFoldDB" id="A0A0F7R564"/>
<keyword evidence="2" id="KW-0150">Chloroplast</keyword>
<gene>
    <name evidence="2" type="primary">orf129</name>
</gene>
<keyword evidence="2" id="KW-0934">Plastid</keyword>
<evidence type="ECO:0000313" key="2">
    <source>
        <dbReference type="EMBL" id="BAR72339.1"/>
    </source>
</evidence>
<name>A0A0F7R564_LEPCH</name>
<sequence>MALCYWNLFLSLGNMSMKKGISIAKMTVKAVIKNSKGPLVRAYFVFYYSLCTCGTIVVVTTLGVVVFLIYVHCFEWRRNLCYKWKQRLLEEKKERRKRRLDKMISEYLESQYWMRFSGYDSRYSDIIF</sequence>
<protein>
    <submittedName>
        <fullName evidence="2">Uncharacterized protein</fullName>
    </submittedName>
</protein>
<dbReference type="EMBL" id="LC008447">
    <property type="protein sequence ID" value="BAR72339.1"/>
    <property type="molecule type" value="Genomic_DNA"/>
</dbReference>
<keyword evidence="1" id="KW-0472">Membrane</keyword>
<accession>A0A0F7R564</accession>
<geneLocation type="chloroplast" evidence="2"/>
<keyword evidence="1" id="KW-0812">Transmembrane</keyword>
<evidence type="ECO:0000256" key="1">
    <source>
        <dbReference type="SAM" id="Phobius"/>
    </source>
</evidence>
<dbReference type="GeneID" id="24286221"/>
<feature type="transmembrane region" description="Helical" evidence="1">
    <location>
        <begin position="45"/>
        <end position="70"/>
    </location>
</feature>
<dbReference type="RefSeq" id="YP_009139365.1">
    <property type="nucleotide sequence ID" value="NC_027093.1"/>
</dbReference>